<keyword evidence="2" id="KW-1133">Transmembrane helix</keyword>
<keyword evidence="1" id="KW-0813">Transport</keyword>
<evidence type="ECO:0000313" key="4">
    <source>
        <dbReference type="RefSeq" id="XP_033706205.1"/>
    </source>
</evidence>
<name>A0A6J3QUM8_TURTR</name>
<evidence type="ECO:0000256" key="1">
    <source>
        <dbReference type="ARBA" id="ARBA00023065"/>
    </source>
</evidence>
<keyword evidence="2" id="KW-0472">Membrane</keyword>
<dbReference type="GO" id="GO:0005886">
    <property type="term" value="C:plasma membrane"/>
    <property type="evidence" value="ECO:0007669"/>
    <property type="project" value="TreeGrafter"/>
</dbReference>
<organism evidence="3 4">
    <name type="scientific">Tursiops truncatus</name>
    <name type="common">Atlantic bottle-nosed dolphin</name>
    <name type="synonym">Delphinus truncatus</name>
    <dbReference type="NCBI Taxonomy" id="9739"/>
    <lineage>
        <taxon>Eukaryota</taxon>
        <taxon>Metazoa</taxon>
        <taxon>Chordata</taxon>
        <taxon>Craniata</taxon>
        <taxon>Vertebrata</taxon>
        <taxon>Euteleostomi</taxon>
        <taxon>Mammalia</taxon>
        <taxon>Eutheria</taxon>
        <taxon>Laurasiatheria</taxon>
        <taxon>Artiodactyla</taxon>
        <taxon>Whippomorpha</taxon>
        <taxon>Cetacea</taxon>
        <taxon>Odontoceti</taxon>
        <taxon>Delphinidae</taxon>
        <taxon>Tursiops</taxon>
    </lineage>
</organism>
<dbReference type="InParanoid" id="A0A6J3QUM8"/>
<evidence type="ECO:0000313" key="3">
    <source>
        <dbReference type="Proteomes" id="UP000245320"/>
    </source>
</evidence>
<dbReference type="GO" id="GO:0005769">
    <property type="term" value="C:early endosome"/>
    <property type="evidence" value="ECO:0007669"/>
    <property type="project" value="TreeGrafter"/>
</dbReference>
<keyword evidence="2" id="KW-0812">Transmembrane</keyword>
<evidence type="ECO:0000256" key="2">
    <source>
        <dbReference type="SAM" id="Phobius"/>
    </source>
</evidence>
<reference evidence="4" key="1">
    <citation type="submission" date="2025-08" db="UniProtKB">
        <authorList>
            <consortium name="RefSeq"/>
        </authorList>
    </citation>
    <scope>IDENTIFICATION</scope>
    <source>
        <tissue evidence="4">Spleen</tissue>
    </source>
</reference>
<dbReference type="PANTHER" id="PTHR45711">
    <property type="entry name" value="CHLORIDE CHANNEL PROTEIN"/>
    <property type="match status" value="1"/>
</dbReference>
<dbReference type="RefSeq" id="XP_033706205.1">
    <property type="nucleotide sequence ID" value="XM_033850314.1"/>
</dbReference>
<dbReference type="GO" id="GO:0005794">
    <property type="term" value="C:Golgi apparatus"/>
    <property type="evidence" value="ECO:0007669"/>
    <property type="project" value="TreeGrafter"/>
</dbReference>
<accession>A0A6J3QUM8</accession>
<dbReference type="GO" id="GO:0008021">
    <property type="term" value="C:synaptic vesicle"/>
    <property type="evidence" value="ECO:0007669"/>
    <property type="project" value="TreeGrafter"/>
</dbReference>
<keyword evidence="1" id="KW-0406">Ion transport</keyword>
<sequence length="161" mass="17914">MVNAGAMSGSGNLMDFLDEPFPDVGTYEDFHTIDWLREKSRDTDRRRKITSKSKESIWEFIKSLLDAWSGWAVMLLIGLLAGTWSVSLVLQAKGLLLEIPKGTIHDDTLNINLSSVKQKDPKARTGPGMVIGARYREGGLALSTLYKGLPPCWILLKTHLL</sequence>
<gene>
    <name evidence="4" type="primary">LOC117310596</name>
</gene>
<dbReference type="AlphaFoldDB" id="A0A6J3QUM8"/>
<feature type="transmembrane region" description="Helical" evidence="2">
    <location>
        <begin position="68"/>
        <end position="90"/>
    </location>
</feature>
<keyword evidence="3" id="KW-1185">Reference proteome</keyword>
<protein>
    <submittedName>
        <fullName evidence="4">H(+)/Cl(-) exchange transporter 4-like</fullName>
    </submittedName>
</protein>
<dbReference type="Proteomes" id="UP000245320">
    <property type="component" value="Chromosome Y"/>
</dbReference>
<dbReference type="PANTHER" id="PTHR45711:SF2">
    <property type="entry name" value="H(+)_CL(-) EXCHANGE TRANSPORTER 4"/>
    <property type="match status" value="1"/>
</dbReference>
<proteinExistence type="predicted"/>
<dbReference type="GO" id="GO:0005247">
    <property type="term" value="F:voltage-gated chloride channel activity"/>
    <property type="evidence" value="ECO:0007669"/>
    <property type="project" value="TreeGrafter"/>
</dbReference>
<dbReference type="OrthoDB" id="9223454at2759"/>